<dbReference type="KEGG" id="many:MANY_01110"/>
<reference evidence="2 3" key="1">
    <citation type="journal article" date="2019" name="Emerg. Microbes Infect.">
        <title>Comprehensive subspecies identification of 175 nontuberculous mycobacteria species based on 7547 genomic profiles.</title>
        <authorList>
            <person name="Matsumoto Y."/>
            <person name="Kinjo T."/>
            <person name="Motooka D."/>
            <person name="Nabeya D."/>
            <person name="Jung N."/>
            <person name="Uechi K."/>
            <person name="Horii T."/>
            <person name="Iida T."/>
            <person name="Fujita J."/>
            <person name="Nakamura S."/>
        </authorList>
    </citation>
    <scope>NUCLEOTIDE SEQUENCE [LARGE SCALE GENOMIC DNA]</scope>
    <source>
        <strain evidence="2 3">JCM 30275</strain>
    </source>
</reference>
<dbReference type="Proteomes" id="UP000467249">
    <property type="component" value="Chromosome"/>
</dbReference>
<evidence type="ECO:0000313" key="3">
    <source>
        <dbReference type="Proteomes" id="UP000467249"/>
    </source>
</evidence>
<name>A0A6N4W404_9MYCO</name>
<keyword evidence="3" id="KW-1185">Reference proteome</keyword>
<keyword evidence="1" id="KW-0812">Transmembrane</keyword>
<feature type="transmembrane region" description="Helical" evidence="1">
    <location>
        <begin position="55"/>
        <end position="77"/>
    </location>
</feature>
<dbReference type="RefSeq" id="WP_163802321.1">
    <property type="nucleotide sequence ID" value="NZ_AP022620.1"/>
</dbReference>
<gene>
    <name evidence="2" type="ORF">MANY_01110</name>
</gene>
<organism evidence="2 3">
    <name type="scientific">Mycolicibacterium anyangense</name>
    <dbReference type="NCBI Taxonomy" id="1431246"/>
    <lineage>
        <taxon>Bacteria</taxon>
        <taxon>Bacillati</taxon>
        <taxon>Actinomycetota</taxon>
        <taxon>Actinomycetes</taxon>
        <taxon>Mycobacteriales</taxon>
        <taxon>Mycobacteriaceae</taxon>
        <taxon>Mycolicibacterium</taxon>
    </lineage>
</organism>
<dbReference type="AlphaFoldDB" id="A0A6N4W404"/>
<keyword evidence="1" id="KW-0472">Membrane</keyword>
<dbReference type="EMBL" id="AP022620">
    <property type="protein sequence ID" value="BBZ74774.1"/>
    <property type="molecule type" value="Genomic_DNA"/>
</dbReference>
<evidence type="ECO:0000313" key="2">
    <source>
        <dbReference type="EMBL" id="BBZ74774.1"/>
    </source>
</evidence>
<keyword evidence="1" id="KW-1133">Transmembrane helix</keyword>
<sequence>MKILPPAVEQYIARVDRQKSLAIAIGSGLTALWCAYRVVWALYLAVTYNFLFGSLIFSVILWGVIGVAATLAAVAFYTQYSTGPAGPAGPAGDPTNEL</sequence>
<accession>A0A6N4W404</accession>
<feature type="transmembrane region" description="Helical" evidence="1">
    <location>
        <begin position="21"/>
        <end position="43"/>
    </location>
</feature>
<evidence type="ECO:0000256" key="1">
    <source>
        <dbReference type="SAM" id="Phobius"/>
    </source>
</evidence>
<proteinExistence type="predicted"/>
<protein>
    <submittedName>
        <fullName evidence="2">Uncharacterized protein</fullName>
    </submittedName>
</protein>